<feature type="transmembrane region" description="Helical" evidence="1">
    <location>
        <begin position="79"/>
        <end position="100"/>
    </location>
</feature>
<proteinExistence type="predicted"/>
<feature type="transmembrane region" description="Helical" evidence="1">
    <location>
        <begin position="49"/>
        <end position="72"/>
    </location>
</feature>
<feature type="transmembrane region" description="Helical" evidence="1">
    <location>
        <begin position="7"/>
        <end position="29"/>
    </location>
</feature>
<protein>
    <submittedName>
        <fullName evidence="2">Uncharacterized protein</fullName>
    </submittedName>
</protein>
<keyword evidence="1" id="KW-0472">Membrane</keyword>
<accession>A0A9W6F7S3</accession>
<comment type="caution">
    <text evidence="2">The sequence shown here is derived from an EMBL/GenBank/DDBJ whole genome shotgun (WGS) entry which is preliminary data.</text>
</comment>
<feature type="transmembrane region" description="Helical" evidence="1">
    <location>
        <begin position="192"/>
        <end position="212"/>
    </location>
</feature>
<keyword evidence="1" id="KW-0812">Transmembrane</keyword>
<evidence type="ECO:0000313" key="2">
    <source>
        <dbReference type="EMBL" id="GLC58831.1"/>
    </source>
</evidence>
<reference evidence="2 3" key="1">
    <citation type="journal article" date="2023" name="Commun. Biol.">
        <title>Reorganization of the ancestral sex-determining regions during the evolution of trioecy in Pleodorina starrii.</title>
        <authorList>
            <person name="Takahashi K."/>
            <person name="Suzuki S."/>
            <person name="Kawai-Toyooka H."/>
            <person name="Yamamoto K."/>
            <person name="Hamaji T."/>
            <person name="Ootsuki R."/>
            <person name="Yamaguchi H."/>
            <person name="Kawachi M."/>
            <person name="Higashiyama T."/>
            <person name="Nozaki H."/>
        </authorList>
    </citation>
    <scope>NUCLEOTIDE SEQUENCE [LARGE SCALE GENOMIC DNA]</scope>
    <source>
        <strain evidence="2 3">NIES-4479</strain>
    </source>
</reference>
<feature type="transmembrane region" description="Helical" evidence="1">
    <location>
        <begin position="154"/>
        <end position="172"/>
    </location>
</feature>
<sequence>MDGASQAPFPILPAAIQICSILGAIYPHVDIIDDKIVVQTGRLQLDQTLHALSLGSCFLLLGFYCCQFLPALAPLRREYLGALGIMQMGHFLIMLARAAVFPASLRADPAGAVLGLLAVAGVYVVVTSDNVAYPNSDVAPEPKVAARARMAVSVATHGLWLVFALMFTLPYLSSLLPMGVPSQMPYGSVAALLTQVTAITRLGVFVSGRLAAARLAKHKAD</sequence>
<keyword evidence="3" id="KW-1185">Reference proteome</keyword>
<dbReference type="Proteomes" id="UP001165080">
    <property type="component" value="Unassembled WGS sequence"/>
</dbReference>
<evidence type="ECO:0000313" key="3">
    <source>
        <dbReference type="Proteomes" id="UP001165080"/>
    </source>
</evidence>
<dbReference type="EMBL" id="BRXU01000024">
    <property type="protein sequence ID" value="GLC58831.1"/>
    <property type="molecule type" value="Genomic_DNA"/>
</dbReference>
<dbReference type="OrthoDB" id="542372at2759"/>
<gene>
    <name evidence="2" type="primary">PLEST011273</name>
    <name evidence="2" type="ORF">PLESTB_001405800</name>
</gene>
<name>A0A9W6F7S3_9CHLO</name>
<feature type="transmembrane region" description="Helical" evidence="1">
    <location>
        <begin position="112"/>
        <end position="133"/>
    </location>
</feature>
<keyword evidence="1" id="KW-1133">Transmembrane helix</keyword>
<dbReference type="AlphaFoldDB" id="A0A9W6F7S3"/>
<organism evidence="2 3">
    <name type="scientific">Pleodorina starrii</name>
    <dbReference type="NCBI Taxonomy" id="330485"/>
    <lineage>
        <taxon>Eukaryota</taxon>
        <taxon>Viridiplantae</taxon>
        <taxon>Chlorophyta</taxon>
        <taxon>core chlorophytes</taxon>
        <taxon>Chlorophyceae</taxon>
        <taxon>CS clade</taxon>
        <taxon>Chlamydomonadales</taxon>
        <taxon>Volvocaceae</taxon>
        <taxon>Pleodorina</taxon>
    </lineage>
</organism>
<evidence type="ECO:0000256" key="1">
    <source>
        <dbReference type="SAM" id="Phobius"/>
    </source>
</evidence>